<feature type="binding site" evidence="9">
    <location>
        <position position="172"/>
    </location>
    <ligand>
        <name>Zn(2+)</name>
        <dbReference type="ChEBI" id="CHEBI:29105"/>
    </ligand>
</feature>
<feature type="binding site" evidence="9">
    <location>
        <position position="172"/>
    </location>
    <ligand>
        <name>substrate</name>
    </ligand>
</feature>
<accession>A0A2W7NFY3</accession>
<dbReference type="EMBL" id="QKZK01000005">
    <property type="protein sequence ID" value="PZX19295.1"/>
    <property type="molecule type" value="Genomic_DNA"/>
</dbReference>
<feature type="binding site" evidence="9">
    <location>
        <position position="65"/>
    </location>
    <ligand>
        <name>Zn(2+)</name>
        <dbReference type="ChEBI" id="CHEBI:29105"/>
    </ligand>
</feature>
<comment type="subcellular location">
    <subcellularLocation>
        <location evidence="2 9">Cytoplasm</location>
    </subcellularLocation>
</comment>
<gene>
    <name evidence="9" type="primary">gmhA</name>
    <name evidence="11" type="ORF">LX69_00964</name>
</gene>
<feature type="binding site" evidence="9">
    <location>
        <position position="124"/>
    </location>
    <ligand>
        <name>substrate</name>
    </ligand>
</feature>
<dbReference type="PANTHER" id="PTHR30390">
    <property type="entry name" value="SEDOHEPTULOSE 7-PHOSPHATE ISOMERASE / DNAA INITIATOR-ASSOCIATING FACTOR FOR REPLICATION INITIATION"/>
    <property type="match status" value="1"/>
</dbReference>
<comment type="miscellaneous">
    <text evidence="9">The reaction produces a racemic mixture of D-glycero-alpha-D-manno-heptose 7-phosphate and D-glycero-beta-D-manno-heptose 7-phosphate.</text>
</comment>
<evidence type="ECO:0000313" key="12">
    <source>
        <dbReference type="Proteomes" id="UP000249239"/>
    </source>
</evidence>
<dbReference type="NCBIfam" id="NF001628">
    <property type="entry name" value="PRK00414.1"/>
    <property type="match status" value="1"/>
</dbReference>
<feature type="binding site" evidence="9">
    <location>
        <begin position="93"/>
        <end position="94"/>
    </location>
    <ligand>
        <name>substrate</name>
    </ligand>
</feature>
<dbReference type="PANTHER" id="PTHR30390:SF7">
    <property type="entry name" value="PHOSPHOHEPTOSE ISOMERASE"/>
    <property type="match status" value="1"/>
</dbReference>
<feature type="binding site" evidence="9">
    <location>
        <position position="61"/>
    </location>
    <ligand>
        <name>Zn(2+)</name>
        <dbReference type="ChEBI" id="CHEBI:29105"/>
    </ligand>
</feature>
<evidence type="ECO:0000256" key="7">
    <source>
        <dbReference type="ARBA" id="ARBA00023235"/>
    </source>
</evidence>
<comment type="cofactor">
    <cofactor evidence="9">
        <name>Zn(2+)</name>
        <dbReference type="ChEBI" id="CHEBI:29105"/>
    </cofactor>
    <text evidence="9">Binds 1 zinc ion per subunit.</text>
</comment>
<evidence type="ECO:0000256" key="1">
    <source>
        <dbReference type="ARBA" id="ARBA00000348"/>
    </source>
</evidence>
<dbReference type="GO" id="GO:0005737">
    <property type="term" value="C:cytoplasm"/>
    <property type="evidence" value="ECO:0007669"/>
    <property type="project" value="UniProtKB-SubCell"/>
</dbReference>
<evidence type="ECO:0000256" key="9">
    <source>
        <dbReference type="HAMAP-Rule" id="MF_00067"/>
    </source>
</evidence>
<dbReference type="CDD" id="cd05006">
    <property type="entry name" value="SIS_GmhA"/>
    <property type="match status" value="1"/>
</dbReference>
<name>A0A2W7NFY3_9BACT</name>
<comment type="pathway">
    <text evidence="9">Carbohydrate biosynthesis; D-glycero-D-manno-heptose 7-phosphate biosynthesis; D-glycero-alpha-D-manno-heptose 7-phosphate and D-glycero-beta-D-manno-heptose 7-phosphate from sedoheptulose 7-phosphate: step 1/1.</text>
</comment>
<comment type="caution">
    <text evidence="11">The sequence shown here is derived from an EMBL/GenBank/DDBJ whole genome shotgun (WGS) entry which is preliminary data.</text>
</comment>
<dbReference type="PROSITE" id="PS51464">
    <property type="entry name" value="SIS"/>
    <property type="match status" value="1"/>
</dbReference>
<evidence type="ECO:0000313" key="11">
    <source>
        <dbReference type="EMBL" id="PZX19295.1"/>
    </source>
</evidence>
<dbReference type="GO" id="GO:0008968">
    <property type="term" value="F:D-sedoheptulose 7-phosphate isomerase activity"/>
    <property type="evidence" value="ECO:0007669"/>
    <property type="project" value="UniProtKB-UniRule"/>
</dbReference>
<feature type="binding site" evidence="9">
    <location>
        <position position="180"/>
    </location>
    <ligand>
        <name>Zn(2+)</name>
        <dbReference type="ChEBI" id="CHEBI:29105"/>
    </ligand>
</feature>
<evidence type="ECO:0000256" key="3">
    <source>
        <dbReference type="ARBA" id="ARBA00009894"/>
    </source>
</evidence>
<dbReference type="UniPathway" id="UPA00041">
    <property type="reaction ID" value="UER00436"/>
</dbReference>
<sequence length="194" mass="21456">MHLSHIQSRFEEARQLLDSYMGDARNMEQILQAAQLISEAIHRGHKVISCGNGGSMSDAMHFAEELSGRFRDHRRSLPAIAISDPSHITCVANDYGFDHIFSRFVEGLGNSGDVLLAISTSGNSPNVINAVLQAREKGMKVIALTGKTGGKLKDMCDVSLHVDYQGYSDRIQEIHIKIIHIVIEVIEKMCPDQN</sequence>
<dbReference type="InterPro" id="IPR001347">
    <property type="entry name" value="SIS_dom"/>
</dbReference>
<evidence type="ECO:0000259" key="10">
    <source>
        <dbReference type="PROSITE" id="PS51464"/>
    </source>
</evidence>
<dbReference type="AlphaFoldDB" id="A0A2W7NFY3"/>
<feature type="binding site" evidence="9">
    <location>
        <position position="65"/>
    </location>
    <ligand>
        <name>substrate</name>
    </ligand>
</feature>
<dbReference type="EC" id="5.3.1.28" evidence="9"/>
<keyword evidence="4 9" id="KW-0963">Cytoplasm</keyword>
<dbReference type="SUPFAM" id="SSF53697">
    <property type="entry name" value="SIS domain"/>
    <property type="match status" value="1"/>
</dbReference>
<keyword evidence="7 9" id="KW-0413">Isomerase</keyword>
<dbReference type="GO" id="GO:0097367">
    <property type="term" value="F:carbohydrate derivative binding"/>
    <property type="evidence" value="ECO:0007669"/>
    <property type="project" value="InterPro"/>
</dbReference>
<dbReference type="OrthoDB" id="9781311at2"/>
<dbReference type="InterPro" id="IPR050099">
    <property type="entry name" value="SIS_GmhA/DiaA_subfam"/>
</dbReference>
<keyword evidence="8 9" id="KW-0119">Carbohydrate metabolism</keyword>
<evidence type="ECO:0000256" key="4">
    <source>
        <dbReference type="ARBA" id="ARBA00022490"/>
    </source>
</evidence>
<reference evidence="11 12" key="1">
    <citation type="submission" date="2018-06" db="EMBL/GenBank/DDBJ databases">
        <title>Genomic Encyclopedia of Archaeal and Bacterial Type Strains, Phase II (KMG-II): from individual species to whole genera.</title>
        <authorList>
            <person name="Goeker M."/>
        </authorList>
    </citation>
    <scope>NUCLEOTIDE SEQUENCE [LARGE SCALE GENOMIC DNA]</scope>
    <source>
        <strain evidence="11 12">DSM 6779</strain>
    </source>
</reference>
<dbReference type="NCBIfam" id="TIGR00441">
    <property type="entry name" value="gmhA"/>
    <property type="match status" value="1"/>
</dbReference>
<dbReference type="HAMAP" id="MF_00067">
    <property type="entry name" value="GmhA"/>
    <property type="match status" value="1"/>
</dbReference>
<protein>
    <recommendedName>
        <fullName evidence="9">Phosphoheptose isomerase</fullName>
        <ecNumber evidence="9">5.3.1.28</ecNumber>
    </recommendedName>
    <alternativeName>
        <fullName evidence="9">Sedoheptulose 7-phosphate isomerase</fullName>
    </alternativeName>
</protein>
<dbReference type="RefSeq" id="WP_111444672.1">
    <property type="nucleotide sequence ID" value="NZ_QKZK01000005.1"/>
</dbReference>
<keyword evidence="12" id="KW-1185">Reference proteome</keyword>
<dbReference type="InterPro" id="IPR004515">
    <property type="entry name" value="Phosphoheptose_Isoase"/>
</dbReference>
<keyword evidence="5 9" id="KW-0479">Metal-binding</keyword>
<evidence type="ECO:0000256" key="5">
    <source>
        <dbReference type="ARBA" id="ARBA00022723"/>
    </source>
</evidence>
<feature type="binding site" evidence="9">
    <location>
        <begin position="52"/>
        <end position="54"/>
    </location>
    <ligand>
        <name>substrate</name>
    </ligand>
</feature>
<comment type="catalytic activity">
    <reaction evidence="1 9">
        <text>2 D-sedoheptulose 7-phosphate = D-glycero-alpha-D-manno-heptose 7-phosphate + D-glycero-beta-D-manno-heptose 7-phosphate</text>
        <dbReference type="Rhea" id="RHEA:27489"/>
        <dbReference type="ChEBI" id="CHEBI:57483"/>
        <dbReference type="ChEBI" id="CHEBI:60203"/>
        <dbReference type="ChEBI" id="CHEBI:60204"/>
        <dbReference type="EC" id="5.3.1.28"/>
    </reaction>
</comment>
<evidence type="ECO:0000256" key="6">
    <source>
        <dbReference type="ARBA" id="ARBA00022833"/>
    </source>
</evidence>
<dbReference type="Proteomes" id="UP000249239">
    <property type="component" value="Unassembled WGS sequence"/>
</dbReference>
<comment type="function">
    <text evidence="9">Catalyzes the isomerization of sedoheptulose 7-phosphate in D-glycero-D-manno-heptose 7-phosphate.</text>
</comment>
<keyword evidence="6 9" id="KW-0862">Zinc</keyword>
<dbReference type="InterPro" id="IPR046348">
    <property type="entry name" value="SIS_dom_sf"/>
</dbReference>
<organism evidence="11 12">
    <name type="scientific">Breznakibacter xylanolyticus</name>
    <dbReference type="NCBI Taxonomy" id="990"/>
    <lineage>
        <taxon>Bacteria</taxon>
        <taxon>Pseudomonadati</taxon>
        <taxon>Bacteroidota</taxon>
        <taxon>Bacteroidia</taxon>
        <taxon>Marinilabiliales</taxon>
        <taxon>Marinilabiliaceae</taxon>
        <taxon>Breznakibacter</taxon>
    </lineage>
</organism>
<evidence type="ECO:0000256" key="8">
    <source>
        <dbReference type="ARBA" id="ARBA00023277"/>
    </source>
</evidence>
<comment type="similarity">
    <text evidence="3 9">Belongs to the SIS family. GmhA subfamily.</text>
</comment>
<dbReference type="GO" id="GO:0005975">
    <property type="term" value="P:carbohydrate metabolic process"/>
    <property type="evidence" value="ECO:0007669"/>
    <property type="project" value="UniProtKB-UniRule"/>
</dbReference>
<feature type="domain" description="SIS" evidence="10">
    <location>
        <begin position="37"/>
        <end position="194"/>
    </location>
</feature>
<dbReference type="Pfam" id="PF13580">
    <property type="entry name" value="SIS_2"/>
    <property type="match status" value="1"/>
</dbReference>
<dbReference type="InterPro" id="IPR035461">
    <property type="entry name" value="GmhA/DiaA"/>
</dbReference>
<proteinExistence type="inferred from homology"/>
<dbReference type="GO" id="GO:0008270">
    <property type="term" value="F:zinc ion binding"/>
    <property type="evidence" value="ECO:0007669"/>
    <property type="project" value="UniProtKB-UniRule"/>
</dbReference>
<feature type="binding site" evidence="9">
    <location>
        <begin position="119"/>
        <end position="121"/>
    </location>
    <ligand>
        <name>substrate</name>
    </ligand>
</feature>
<evidence type="ECO:0000256" key="2">
    <source>
        <dbReference type="ARBA" id="ARBA00004496"/>
    </source>
</evidence>
<dbReference type="Gene3D" id="3.40.50.10490">
    <property type="entry name" value="Glucose-6-phosphate isomerase like protein, domain 1"/>
    <property type="match status" value="1"/>
</dbReference>
<dbReference type="GO" id="GO:2001061">
    <property type="term" value="P:D-glycero-D-manno-heptose 7-phosphate biosynthetic process"/>
    <property type="evidence" value="ECO:0007669"/>
    <property type="project" value="UniProtKB-UniPathway"/>
</dbReference>